<feature type="region of interest" description="Disordered" evidence="1">
    <location>
        <begin position="342"/>
        <end position="361"/>
    </location>
</feature>
<evidence type="ECO:0000313" key="3">
    <source>
        <dbReference type="Proteomes" id="UP001519863"/>
    </source>
</evidence>
<evidence type="ECO:0000313" key="2">
    <source>
        <dbReference type="EMBL" id="MBW6436908.1"/>
    </source>
</evidence>
<reference evidence="2 3" key="1">
    <citation type="journal article" date="2013" name="Antonie Van Leeuwenhoek">
        <title>Actinoplanes hulinensis sp. nov., a novel actinomycete isolated from soybean root (Glycine max (L.) Merr).</title>
        <authorList>
            <person name="Shen Y."/>
            <person name="Liu C."/>
            <person name="Wang X."/>
            <person name="Zhao J."/>
            <person name="Jia F."/>
            <person name="Zhang Y."/>
            <person name="Wang L."/>
            <person name="Yang D."/>
            <person name="Xiang W."/>
        </authorList>
    </citation>
    <scope>NUCLEOTIDE SEQUENCE [LARGE SCALE GENOMIC DNA]</scope>
    <source>
        <strain evidence="2 3">NEAU-M9</strain>
    </source>
</reference>
<feature type="compositionally biased region" description="Gly residues" evidence="1">
    <location>
        <begin position="350"/>
        <end position="361"/>
    </location>
</feature>
<dbReference type="Proteomes" id="UP001519863">
    <property type="component" value="Unassembled WGS sequence"/>
</dbReference>
<accession>A0ABS7B7G7</accession>
<name>A0ABS7B7G7_9ACTN</name>
<evidence type="ECO:0000256" key="1">
    <source>
        <dbReference type="SAM" id="MobiDB-lite"/>
    </source>
</evidence>
<keyword evidence="3" id="KW-1185">Reference proteome</keyword>
<comment type="caution">
    <text evidence="2">The sequence shown here is derived from an EMBL/GenBank/DDBJ whole genome shotgun (WGS) entry which is preliminary data.</text>
</comment>
<sequence>MTGQQVPAVIDESLRETWLLDLLGQAAESCQRRGVRLVLLVDGLDEDRGVTTGPHARSIAGLLPGRPSAGMRVIVAGRPNPPVPEDVPDWHPLRVPGIIRPLADSPYARDLQRLGQSELKRLLNGSKFEQDLLGLLTAARGGLSGDDLHELTGAGLVLVEEVLHTVAGRTFTRGFRQWADTDGPLVYPLGHEELAARCYLGATRLAGYRDRLQVWAQRYRRPAGGGPAWPPGTPEYLLFGYPRMLVTDGEVSRLVDLVTDPDRHDRMLALSGGDAAALVEITACQDLVRAERELDLEAMLRLCIRRSNLADRNSRIPTDLPAVWAALGQPARAEGLARSITEPARQARGIGRGVQDGHGGR</sequence>
<protein>
    <submittedName>
        <fullName evidence="2">Uncharacterized protein</fullName>
    </submittedName>
</protein>
<dbReference type="EMBL" id="JAHXZI010000013">
    <property type="protein sequence ID" value="MBW6436908.1"/>
    <property type="molecule type" value="Genomic_DNA"/>
</dbReference>
<gene>
    <name evidence="2" type="ORF">KZ829_24490</name>
</gene>
<organism evidence="2 3">
    <name type="scientific">Actinoplanes hulinensis</name>
    <dbReference type="NCBI Taxonomy" id="1144547"/>
    <lineage>
        <taxon>Bacteria</taxon>
        <taxon>Bacillati</taxon>
        <taxon>Actinomycetota</taxon>
        <taxon>Actinomycetes</taxon>
        <taxon>Micromonosporales</taxon>
        <taxon>Micromonosporaceae</taxon>
        <taxon>Actinoplanes</taxon>
    </lineage>
</organism>
<proteinExistence type="predicted"/>
<dbReference type="RefSeq" id="WP_220146261.1">
    <property type="nucleotide sequence ID" value="NZ_JAHXZI010000013.1"/>
</dbReference>